<sequence>MRHISIDHFSAQYSIEFESQAVDEISEDNECTIVVKTEREENLRSANYNLLSRFLYNGFRISPLIVLSMLGSATGLEDDYYGIASYSCFVVADMCKIIAIDKMAGKNRDYFNFTRNSFIYSSETTEEYNRKLIEGGNKAVIDKYTRKDAFNLTFPLVLPSKLPIDDSEKEDLFNQLFYIDKWIVLETRKYYGELCEKIYHLSKIRFCRFGNPDASVFNRFCSDIGSYVAHPGLSSVTAKLNNTIMVDPTLATTEVVPTDKDDVTFFIALVTFIFFTVSIFLFMGYKICKASKSRQTISQVDNVNAKEERKNIV</sequence>
<proteinExistence type="predicted"/>
<dbReference type="RefSeq" id="WP_092490687.1">
    <property type="nucleotide sequence ID" value="NZ_LN906597.1"/>
</dbReference>
<protein>
    <submittedName>
        <fullName evidence="2">Putative membrane protein</fullName>
    </submittedName>
</protein>
<evidence type="ECO:0000313" key="2">
    <source>
        <dbReference type="EMBL" id="CUT18317.1"/>
    </source>
</evidence>
<feature type="transmembrane region" description="Helical" evidence="1">
    <location>
        <begin position="263"/>
        <end position="285"/>
    </location>
</feature>
<gene>
    <name evidence="2" type="ORF">Ark11_1519</name>
</gene>
<evidence type="ECO:0000256" key="1">
    <source>
        <dbReference type="SAM" id="Phobius"/>
    </source>
</evidence>
<evidence type="ECO:0000313" key="3">
    <source>
        <dbReference type="Proteomes" id="UP000198651"/>
    </source>
</evidence>
<organism evidence="2 3">
    <name type="scientific">Candidatus Ichthyocystis hellenicum</name>
    <dbReference type="NCBI Taxonomy" id="1561003"/>
    <lineage>
        <taxon>Bacteria</taxon>
        <taxon>Pseudomonadati</taxon>
        <taxon>Pseudomonadota</taxon>
        <taxon>Betaproteobacteria</taxon>
        <taxon>Burkholderiales</taxon>
        <taxon>Candidatus Ichthyocystis</taxon>
    </lineage>
</organism>
<reference evidence="3" key="1">
    <citation type="submission" date="2015-11" db="EMBL/GenBank/DDBJ databases">
        <authorList>
            <person name="Seth-Smith H.M.B."/>
        </authorList>
    </citation>
    <scope>NUCLEOTIDE SEQUENCE [LARGE SCALE GENOMIC DNA]</scope>
    <source>
        <strain evidence="3">2013Ark11</strain>
    </source>
</reference>
<dbReference type="EMBL" id="LN906597">
    <property type="protein sequence ID" value="CUT18317.1"/>
    <property type="molecule type" value="Genomic_DNA"/>
</dbReference>
<keyword evidence="1" id="KW-0472">Membrane</keyword>
<accession>A0A0S4M7R6</accession>
<keyword evidence="3" id="KW-1185">Reference proteome</keyword>
<keyword evidence="1" id="KW-0812">Transmembrane</keyword>
<dbReference type="AlphaFoldDB" id="A0A0S4M7R6"/>
<keyword evidence="1" id="KW-1133">Transmembrane helix</keyword>
<dbReference type="Proteomes" id="UP000198651">
    <property type="component" value="Chromosome I"/>
</dbReference>
<name>A0A0S4M7R6_9BURK</name>